<dbReference type="PROSITE" id="PS00059">
    <property type="entry name" value="ADH_ZINC"/>
    <property type="match status" value="1"/>
</dbReference>
<dbReference type="Proteomes" id="UP000214365">
    <property type="component" value="Unassembled WGS sequence"/>
</dbReference>
<dbReference type="InterPro" id="IPR002328">
    <property type="entry name" value="ADH_Zn_CS"/>
</dbReference>
<evidence type="ECO:0000256" key="2">
    <source>
        <dbReference type="ARBA" id="ARBA00022723"/>
    </source>
</evidence>
<evidence type="ECO:0000259" key="6">
    <source>
        <dbReference type="Pfam" id="PF00107"/>
    </source>
</evidence>
<dbReference type="Gene3D" id="3.90.180.10">
    <property type="entry name" value="Medium-chain alcohol dehydrogenases, catalytic domain"/>
    <property type="match status" value="1"/>
</dbReference>
<sequence length="352" mass="38332">MAAVPELFTGYGAKSAEKWTNLEKFQFKPKTFEEFDVDIKIDFCGICGSDLHTLSGGWGGTLYPSVVGHEIVGKVARVGAKVTSLNVGDIVGVGANAWSCGDCRYCKKDLEQYCPNLIETYNFTYSDGTRSWGGYADYVRVNERFVFPVPKSLDPAVVGPLFCAGLTVFSPLIRNNVTKGSRVGIIGIGGLGHLAIQFSVALGAEVSAISHSSRKKEDALKMGVTNFVTLDTLPEHKRSLDLIVCTSFSKEMPLAEYLKLLDVGGTLVYVGIPEADLPSLPPTLMIGTNAALRGSNTGSKKEVLQMLDLVEKHDIKPWVELLPMSECSEAVQKQLRGEARYRYVLKNDGTFD</sequence>
<name>A0A1Q5Q7G7_TALAT</name>
<comment type="cofactor">
    <cofactor evidence="1 5">
        <name>Zn(2+)</name>
        <dbReference type="ChEBI" id="CHEBI:29105"/>
    </cofactor>
</comment>
<dbReference type="SUPFAM" id="SSF50129">
    <property type="entry name" value="GroES-like"/>
    <property type="match status" value="1"/>
</dbReference>
<organism evidence="8 9">
    <name type="scientific">Talaromyces atroroseus</name>
    <dbReference type="NCBI Taxonomy" id="1441469"/>
    <lineage>
        <taxon>Eukaryota</taxon>
        <taxon>Fungi</taxon>
        <taxon>Dikarya</taxon>
        <taxon>Ascomycota</taxon>
        <taxon>Pezizomycotina</taxon>
        <taxon>Eurotiomycetes</taxon>
        <taxon>Eurotiomycetidae</taxon>
        <taxon>Eurotiales</taxon>
        <taxon>Trichocomaceae</taxon>
        <taxon>Talaromyces</taxon>
        <taxon>Talaromyces sect. Trachyspermi</taxon>
    </lineage>
</organism>
<feature type="domain" description="Alcohol dehydrogenase-like C-terminal" evidence="6">
    <location>
        <begin position="190"/>
        <end position="311"/>
    </location>
</feature>
<keyword evidence="9" id="KW-1185">Reference proteome</keyword>
<keyword evidence="2 5" id="KW-0479">Metal-binding</keyword>
<dbReference type="GeneID" id="31008210"/>
<dbReference type="OrthoDB" id="1879366at2759"/>
<gene>
    <name evidence="8" type="ORF">UA08_08454</name>
</gene>
<evidence type="ECO:0000256" key="4">
    <source>
        <dbReference type="ARBA" id="ARBA00023002"/>
    </source>
</evidence>
<dbReference type="InterPro" id="IPR013149">
    <property type="entry name" value="ADH-like_C"/>
</dbReference>
<keyword evidence="3 5" id="KW-0862">Zinc</keyword>
<evidence type="ECO:0000259" key="7">
    <source>
        <dbReference type="Pfam" id="PF08240"/>
    </source>
</evidence>
<dbReference type="GO" id="GO:0016616">
    <property type="term" value="F:oxidoreductase activity, acting on the CH-OH group of donors, NAD or NADP as acceptor"/>
    <property type="evidence" value="ECO:0007669"/>
    <property type="project" value="InterPro"/>
</dbReference>
<dbReference type="FunFam" id="3.40.50.720:FF:000022">
    <property type="entry name" value="Cinnamyl alcohol dehydrogenase"/>
    <property type="match status" value="1"/>
</dbReference>
<dbReference type="AlphaFoldDB" id="A0A1Q5Q7G7"/>
<comment type="similarity">
    <text evidence="5">Belongs to the zinc-containing alcohol dehydrogenase family.</text>
</comment>
<dbReference type="CDD" id="cd05283">
    <property type="entry name" value="CAD1"/>
    <property type="match status" value="1"/>
</dbReference>
<reference evidence="8 9" key="1">
    <citation type="submission" date="2015-06" db="EMBL/GenBank/DDBJ databases">
        <title>Talaromyces atroroseus IBT 11181 draft genome.</title>
        <authorList>
            <person name="Rasmussen K.B."/>
            <person name="Rasmussen S."/>
            <person name="Petersen B."/>
            <person name="Sicheritz-Ponten T."/>
            <person name="Mortensen U.H."/>
            <person name="Thrane U."/>
        </authorList>
    </citation>
    <scope>NUCLEOTIDE SEQUENCE [LARGE SCALE GENOMIC DNA]</scope>
    <source>
        <strain evidence="8 9">IBT 11181</strain>
    </source>
</reference>
<evidence type="ECO:0000256" key="5">
    <source>
        <dbReference type="RuleBase" id="RU361277"/>
    </source>
</evidence>
<dbReference type="InterPro" id="IPR036291">
    <property type="entry name" value="NAD(P)-bd_dom_sf"/>
</dbReference>
<dbReference type="SUPFAM" id="SSF51735">
    <property type="entry name" value="NAD(P)-binding Rossmann-fold domains"/>
    <property type="match status" value="1"/>
</dbReference>
<protein>
    <recommendedName>
        <fullName evidence="10">Enoyl reductase (ER) domain-containing protein</fullName>
    </recommendedName>
</protein>
<dbReference type="Gene3D" id="3.40.50.720">
    <property type="entry name" value="NAD(P)-binding Rossmann-like Domain"/>
    <property type="match status" value="1"/>
</dbReference>
<proteinExistence type="inferred from homology"/>
<evidence type="ECO:0008006" key="10">
    <source>
        <dbReference type="Google" id="ProtNLM"/>
    </source>
</evidence>
<keyword evidence="4" id="KW-0560">Oxidoreductase</keyword>
<evidence type="ECO:0000313" key="8">
    <source>
        <dbReference type="EMBL" id="OKL56158.1"/>
    </source>
</evidence>
<evidence type="ECO:0000256" key="1">
    <source>
        <dbReference type="ARBA" id="ARBA00001947"/>
    </source>
</evidence>
<dbReference type="Pfam" id="PF08240">
    <property type="entry name" value="ADH_N"/>
    <property type="match status" value="1"/>
</dbReference>
<accession>A0A1Q5Q7G7</accession>
<dbReference type="InterPro" id="IPR011032">
    <property type="entry name" value="GroES-like_sf"/>
</dbReference>
<dbReference type="EMBL" id="LFMY01000015">
    <property type="protein sequence ID" value="OKL56158.1"/>
    <property type="molecule type" value="Genomic_DNA"/>
</dbReference>
<evidence type="ECO:0000313" key="9">
    <source>
        <dbReference type="Proteomes" id="UP000214365"/>
    </source>
</evidence>
<dbReference type="Pfam" id="PF00107">
    <property type="entry name" value="ADH_zinc_N"/>
    <property type="match status" value="1"/>
</dbReference>
<dbReference type="InterPro" id="IPR047109">
    <property type="entry name" value="CAD-like"/>
</dbReference>
<dbReference type="RefSeq" id="XP_020116279.1">
    <property type="nucleotide sequence ID" value="XM_020263567.1"/>
</dbReference>
<evidence type="ECO:0000256" key="3">
    <source>
        <dbReference type="ARBA" id="ARBA00022833"/>
    </source>
</evidence>
<dbReference type="STRING" id="1441469.A0A1Q5Q7G7"/>
<dbReference type="PANTHER" id="PTHR42683">
    <property type="entry name" value="ALDEHYDE REDUCTASE"/>
    <property type="match status" value="1"/>
</dbReference>
<dbReference type="InterPro" id="IPR013154">
    <property type="entry name" value="ADH-like_N"/>
</dbReference>
<dbReference type="GO" id="GO:0008270">
    <property type="term" value="F:zinc ion binding"/>
    <property type="evidence" value="ECO:0007669"/>
    <property type="project" value="InterPro"/>
</dbReference>
<comment type="caution">
    <text evidence="8">The sequence shown here is derived from an EMBL/GenBank/DDBJ whole genome shotgun (WGS) entry which is preliminary data.</text>
</comment>
<feature type="domain" description="Alcohol dehydrogenase-like N-terminal" evidence="7">
    <location>
        <begin position="36"/>
        <end position="151"/>
    </location>
</feature>